<name>A0ABY6S3J9_PODCO</name>
<feature type="compositionally biased region" description="Basic and acidic residues" evidence="1">
    <location>
        <begin position="639"/>
        <end position="669"/>
    </location>
</feature>
<organism evidence="2 3">
    <name type="scientific">Podospora comata</name>
    <dbReference type="NCBI Taxonomy" id="48703"/>
    <lineage>
        <taxon>Eukaryota</taxon>
        <taxon>Fungi</taxon>
        <taxon>Dikarya</taxon>
        <taxon>Ascomycota</taxon>
        <taxon>Pezizomycotina</taxon>
        <taxon>Sordariomycetes</taxon>
        <taxon>Sordariomycetidae</taxon>
        <taxon>Sordariales</taxon>
        <taxon>Podosporaceae</taxon>
        <taxon>Podospora</taxon>
    </lineage>
</organism>
<proteinExistence type="predicted"/>
<dbReference type="Pfam" id="PF04749">
    <property type="entry name" value="PLAC8"/>
    <property type="match status" value="1"/>
</dbReference>
<protein>
    <recommendedName>
        <fullName evidence="4">Stc1 domain-containing protein</fullName>
    </recommendedName>
</protein>
<evidence type="ECO:0008006" key="4">
    <source>
        <dbReference type="Google" id="ProtNLM"/>
    </source>
</evidence>
<gene>
    <name evidence="2" type="ORF">PODCO_206220</name>
</gene>
<dbReference type="EMBL" id="LR026965">
    <property type="protein sequence ID" value="VBB75699.1"/>
    <property type="molecule type" value="Genomic_DNA"/>
</dbReference>
<evidence type="ECO:0000313" key="3">
    <source>
        <dbReference type="Proteomes" id="UP000280685"/>
    </source>
</evidence>
<dbReference type="InterPro" id="IPR006461">
    <property type="entry name" value="PLAC_motif_containing"/>
</dbReference>
<dbReference type="Proteomes" id="UP000280685">
    <property type="component" value="Chromosome 2"/>
</dbReference>
<keyword evidence="3" id="KW-1185">Reference proteome</keyword>
<sequence length="686" mass="76911">MAHHCRTPIHRHPTNTWQAGLCEPGKGGLCPRSCFIGFDQFGRNNYRLNRAAHNDDPLDMKKYKGCNEKCWNCCLLCTFTLSIGSGVYVGKQTHHIRKTYGIQGKYSDDIAQGIFCQPCSLIRNELEVKKREELRNRVIMMQQTGPVPIGEGPEGFRALYTMAPVMQGYRAEPRMSASHSHVDEERGENGQREVALFPREQLPEIPNVGSPLDPFARRNETLTPITERDSTEEGVECRGGENEEGGRCRGGENEEGELRFWLQKRRDEKGERFCACESKKGRKGKRGKRGGSTLPGKGHAVCGNCGEKKKVIVLPVEEGLEQATQLVQQATNILAGMDRNSPNRGVVQIQPGEVFVSEPETPARLRRATVTDHGISADVEVPHSNHSSRNHSLSIDIRVPDRRESVQRHSLGQDSKVVQLVIDPRDHLIEADIRVQEIGARAREHSFSLDPKVGVREERPRGHSLREDEIVDVDLEEAAEVERVEGEHGLKEDVKVGDKGVDLKEHGLGGDQRVDSPVHKAREHTISRDSWVPTPTSRAFAHGIHLDEKVPVPELQRLNVEHDLSQDRKVLTPSPVREYQQHDLRADLQVKSPAPSPVRGHEMGHDVRVTESWADQLRVKEHVIGEDERVASPAPGKRRAPEHLLAEDAKVGQRAHQLLEHFLEDDRKTIRGSSRGSNRKENGNGK</sequence>
<accession>A0ABY6S3J9</accession>
<evidence type="ECO:0000313" key="2">
    <source>
        <dbReference type="EMBL" id="VBB75699.1"/>
    </source>
</evidence>
<reference evidence="2" key="1">
    <citation type="submission" date="2018-02" db="EMBL/GenBank/DDBJ databases">
        <authorList>
            <person name="Silar P."/>
        </authorList>
    </citation>
    <scope>NUCLEOTIDE SEQUENCE [LARGE SCALE GENOMIC DNA]</scope>
    <source>
        <strain evidence="2">T</strain>
    </source>
</reference>
<evidence type="ECO:0000256" key="1">
    <source>
        <dbReference type="SAM" id="MobiDB-lite"/>
    </source>
</evidence>
<feature type="region of interest" description="Disordered" evidence="1">
    <location>
        <begin position="228"/>
        <end position="252"/>
    </location>
</feature>
<feature type="region of interest" description="Disordered" evidence="1">
    <location>
        <begin position="625"/>
        <end position="686"/>
    </location>
</feature>